<dbReference type="AlphaFoldDB" id="A0A4R2R363"/>
<dbReference type="OrthoDB" id="5185770at2"/>
<evidence type="ECO:0000313" key="8">
    <source>
        <dbReference type="Proteomes" id="UP000294911"/>
    </source>
</evidence>
<evidence type="ECO:0000256" key="2">
    <source>
        <dbReference type="ARBA" id="ARBA00022475"/>
    </source>
</evidence>
<dbReference type="PANTHER" id="PTHR30086">
    <property type="entry name" value="ARGININE EXPORTER PROTEIN ARGO"/>
    <property type="match status" value="1"/>
</dbReference>
<evidence type="ECO:0000256" key="5">
    <source>
        <dbReference type="ARBA" id="ARBA00023136"/>
    </source>
</evidence>
<dbReference type="Pfam" id="PF01810">
    <property type="entry name" value="LysE"/>
    <property type="match status" value="1"/>
</dbReference>
<proteinExistence type="predicted"/>
<gene>
    <name evidence="7" type="ORF">EV191_101944</name>
</gene>
<dbReference type="Proteomes" id="UP000294911">
    <property type="component" value="Unassembled WGS sequence"/>
</dbReference>
<keyword evidence="8" id="KW-1185">Reference proteome</keyword>
<dbReference type="InterPro" id="IPR001123">
    <property type="entry name" value="LeuE-type"/>
</dbReference>
<name>A0A4R2R363_9PSEU</name>
<reference evidence="7 8" key="1">
    <citation type="submission" date="2019-03" db="EMBL/GenBank/DDBJ databases">
        <title>Genomic Encyclopedia of Type Strains, Phase IV (KMG-IV): sequencing the most valuable type-strain genomes for metagenomic binning, comparative biology and taxonomic classification.</title>
        <authorList>
            <person name="Goeker M."/>
        </authorList>
    </citation>
    <scope>NUCLEOTIDE SEQUENCE [LARGE SCALE GENOMIC DNA]</scope>
    <source>
        <strain evidence="7 8">DSM 45765</strain>
    </source>
</reference>
<feature type="transmembrane region" description="Helical" evidence="6">
    <location>
        <begin position="42"/>
        <end position="63"/>
    </location>
</feature>
<organism evidence="7 8">
    <name type="scientific">Tamaricihabitans halophyticus</name>
    <dbReference type="NCBI Taxonomy" id="1262583"/>
    <lineage>
        <taxon>Bacteria</taxon>
        <taxon>Bacillati</taxon>
        <taxon>Actinomycetota</taxon>
        <taxon>Actinomycetes</taxon>
        <taxon>Pseudonocardiales</taxon>
        <taxon>Pseudonocardiaceae</taxon>
        <taxon>Tamaricihabitans</taxon>
    </lineage>
</organism>
<keyword evidence="3 6" id="KW-0812">Transmembrane</keyword>
<keyword evidence="4 6" id="KW-1133">Transmembrane helix</keyword>
<evidence type="ECO:0000256" key="1">
    <source>
        <dbReference type="ARBA" id="ARBA00004651"/>
    </source>
</evidence>
<evidence type="ECO:0000256" key="3">
    <source>
        <dbReference type="ARBA" id="ARBA00022692"/>
    </source>
</evidence>
<keyword evidence="2" id="KW-1003">Cell membrane</keyword>
<comment type="caution">
    <text evidence="7">The sequence shown here is derived from an EMBL/GenBank/DDBJ whole genome shotgun (WGS) entry which is preliminary data.</text>
</comment>
<evidence type="ECO:0000256" key="4">
    <source>
        <dbReference type="ARBA" id="ARBA00022989"/>
    </source>
</evidence>
<dbReference type="GO" id="GO:0015171">
    <property type="term" value="F:amino acid transmembrane transporter activity"/>
    <property type="evidence" value="ECO:0007669"/>
    <property type="project" value="TreeGrafter"/>
</dbReference>
<comment type="subcellular location">
    <subcellularLocation>
        <location evidence="1">Cell membrane</location>
        <topology evidence="1">Multi-pass membrane protein</topology>
    </subcellularLocation>
</comment>
<sequence length="224" mass="23223">MVTWAQLAVFIPAAVAVAASPGANNLLAFRNGLRSGFTNAVLALVGRFTAFVIMLGMVIAGLGTVLHTSQLTFEVLRIVGAAVMVAMGLWIIWSARAKPTEDDSETASTHRNAANSSPVKLAIQEFITAAANPKALLLFTAFLPPFVNTTPSATSAGAQLALLGALYIACEAATALAWAGSGRFLATHGITRRTLRRLEQASGAALATFGGGLAATDLSRELQN</sequence>
<dbReference type="EMBL" id="SLXQ01000001">
    <property type="protein sequence ID" value="TCP56993.1"/>
    <property type="molecule type" value="Genomic_DNA"/>
</dbReference>
<protein>
    <submittedName>
        <fullName evidence="7">Threonine/homoserine/homoserine lactone efflux protein</fullName>
    </submittedName>
</protein>
<dbReference type="GO" id="GO:0005886">
    <property type="term" value="C:plasma membrane"/>
    <property type="evidence" value="ECO:0007669"/>
    <property type="project" value="UniProtKB-SubCell"/>
</dbReference>
<feature type="transmembrane region" description="Helical" evidence="6">
    <location>
        <begin position="75"/>
        <end position="93"/>
    </location>
</feature>
<keyword evidence="5 6" id="KW-0472">Membrane</keyword>
<evidence type="ECO:0000313" key="7">
    <source>
        <dbReference type="EMBL" id="TCP56993.1"/>
    </source>
</evidence>
<evidence type="ECO:0000256" key="6">
    <source>
        <dbReference type="SAM" id="Phobius"/>
    </source>
</evidence>
<accession>A0A4R2R363</accession>
<dbReference type="PANTHER" id="PTHR30086:SF20">
    <property type="entry name" value="ARGININE EXPORTER PROTEIN ARGO-RELATED"/>
    <property type="match status" value="1"/>
</dbReference>